<protein>
    <recommendedName>
        <fullName evidence="4">Farnesyl diphosphate synthase</fullName>
        <ecNumber evidence="3">2.5.1.10</ecNumber>
    </recommendedName>
    <alternativeName>
        <fullName evidence="10">(2E,6E)-farnesyl diphosphate synthase</fullName>
    </alternativeName>
    <alternativeName>
        <fullName evidence="9">Geranyltranstransferase</fullName>
    </alternativeName>
</protein>
<proteinExistence type="inferred from homology"/>
<evidence type="ECO:0000256" key="11">
    <source>
        <dbReference type="ARBA" id="ARBA00049399"/>
    </source>
</evidence>
<accession>A0A5C5E8C3</accession>
<dbReference type="FunFam" id="1.10.600.10:FF:000001">
    <property type="entry name" value="Geranylgeranyl diphosphate synthase"/>
    <property type="match status" value="1"/>
</dbReference>
<evidence type="ECO:0000256" key="3">
    <source>
        <dbReference type="ARBA" id="ARBA00012439"/>
    </source>
</evidence>
<keyword evidence="5 12" id="KW-0808">Transferase</keyword>
<reference evidence="13 14" key="1">
    <citation type="submission" date="2019-06" db="EMBL/GenBank/DDBJ databases">
        <title>Description Trichococcus psychrophilus sp. nov., isolated from a cold spring, by genomic and phenotypic analyses.</title>
        <authorList>
            <person name="Zakharyuk A."/>
        </authorList>
    </citation>
    <scope>NUCLEOTIDE SEQUENCE [LARGE SCALE GENOMIC DNA]</scope>
    <source>
        <strain evidence="13 14">SKBG</strain>
    </source>
</reference>
<evidence type="ECO:0000256" key="1">
    <source>
        <dbReference type="ARBA" id="ARBA00001946"/>
    </source>
</evidence>
<dbReference type="GO" id="GO:0005737">
    <property type="term" value="C:cytoplasm"/>
    <property type="evidence" value="ECO:0007669"/>
    <property type="project" value="UniProtKB-ARBA"/>
</dbReference>
<keyword evidence="6" id="KW-0479">Metal-binding</keyword>
<name>A0A5C5E8C3_9LACT</name>
<dbReference type="InterPro" id="IPR008949">
    <property type="entry name" value="Isoprenoid_synthase_dom_sf"/>
</dbReference>
<evidence type="ECO:0000256" key="6">
    <source>
        <dbReference type="ARBA" id="ARBA00022723"/>
    </source>
</evidence>
<dbReference type="AlphaFoldDB" id="A0A5C5E8C3"/>
<evidence type="ECO:0000256" key="9">
    <source>
        <dbReference type="ARBA" id="ARBA00032380"/>
    </source>
</evidence>
<evidence type="ECO:0000256" key="10">
    <source>
        <dbReference type="ARBA" id="ARBA00032873"/>
    </source>
</evidence>
<evidence type="ECO:0000256" key="5">
    <source>
        <dbReference type="ARBA" id="ARBA00022679"/>
    </source>
</evidence>
<dbReference type="NCBIfam" id="NF045485">
    <property type="entry name" value="FPPsyn"/>
    <property type="match status" value="1"/>
</dbReference>
<dbReference type="Gene3D" id="1.10.600.10">
    <property type="entry name" value="Farnesyl Diphosphate Synthase"/>
    <property type="match status" value="1"/>
</dbReference>
<sequence>MTSMNLSEFQSEWMPRFDAFLYSELDARVPSQENLHKAMAYSLMGGGKRIRPLLVLATISLANSEISEGFAAAAALEYIHTYSLIHDDLPAMDDDDYRRGRLTSHKVFGESTAILAGDALLTAAFEILAESSVISADKKIKLIGLLAKASGPNGMIAGQMDDVEGEKKTLTLEELKHVHDNKTGALIRYAVTAGCLIADADEPFITEMERFSRHLGLAYQIHNDLKDVVLDEAETGKTIHHDAALNKNTYPSLLGVTGSIQELNGVIRQAEDCLDRVALSNGDAEDKIDVFRQLLDYVRI</sequence>
<evidence type="ECO:0000256" key="12">
    <source>
        <dbReference type="RuleBase" id="RU004466"/>
    </source>
</evidence>
<organism evidence="13 14">
    <name type="scientific">Trichococcus shcherbakoviae subsp. psychrophilus</name>
    <dbReference type="NCBI Taxonomy" id="2585775"/>
    <lineage>
        <taxon>Bacteria</taxon>
        <taxon>Bacillati</taxon>
        <taxon>Bacillota</taxon>
        <taxon>Bacilli</taxon>
        <taxon>Lactobacillales</taxon>
        <taxon>Carnobacteriaceae</taxon>
        <taxon>Trichococcus</taxon>
    </lineage>
</organism>
<dbReference type="Pfam" id="PF00348">
    <property type="entry name" value="polyprenyl_synt"/>
    <property type="match status" value="1"/>
</dbReference>
<dbReference type="SFLD" id="SFLDG01017">
    <property type="entry name" value="Polyprenyl_Transferase_Like"/>
    <property type="match status" value="1"/>
</dbReference>
<comment type="similarity">
    <text evidence="2 12">Belongs to the FPP/GGPP synthase family.</text>
</comment>
<comment type="catalytic activity">
    <reaction evidence="11">
        <text>isopentenyl diphosphate + (2E)-geranyl diphosphate = (2E,6E)-farnesyl diphosphate + diphosphate</text>
        <dbReference type="Rhea" id="RHEA:19361"/>
        <dbReference type="ChEBI" id="CHEBI:33019"/>
        <dbReference type="ChEBI" id="CHEBI:58057"/>
        <dbReference type="ChEBI" id="CHEBI:128769"/>
        <dbReference type="ChEBI" id="CHEBI:175763"/>
        <dbReference type="EC" id="2.5.1.10"/>
    </reaction>
</comment>
<evidence type="ECO:0000256" key="2">
    <source>
        <dbReference type="ARBA" id="ARBA00006706"/>
    </source>
</evidence>
<dbReference type="InterPro" id="IPR033749">
    <property type="entry name" value="Polyprenyl_synt_CS"/>
</dbReference>
<dbReference type="CDD" id="cd00685">
    <property type="entry name" value="Trans_IPPS_HT"/>
    <property type="match status" value="1"/>
</dbReference>
<dbReference type="PANTHER" id="PTHR43281">
    <property type="entry name" value="FARNESYL DIPHOSPHATE SYNTHASE"/>
    <property type="match status" value="1"/>
</dbReference>
<dbReference type="SUPFAM" id="SSF48576">
    <property type="entry name" value="Terpenoid synthases"/>
    <property type="match status" value="1"/>
</dbReference>
<evidence type="ECO:0000256" key="7">
    <source>
        <dbReference type="ARBA" id="ARBA00022842"/>
    </source>
</evidence>
<evidence type="ECO:0000256" key="8">
    <source>
        <dbReference type="ARBA" id="ARBA00023229"/>
    </source>
</evidence>
<dbReference type="PROSITE" id="PS00723">
    <property type="entry name" value="POLYPRENYL_SYNTHASE_1"/>
    <property type="match status" value="1"/>
</dbReference>
<dbReference type="PANTHER" id="PTHR43281:SF1">
    <property type="entry name" value="FARNESYL DIPHOSPHATE SYNTHASE"/>
    <property type="match status" value="1"/>
</dbReference>
<evidence type="ECO:0000313" key="14">
    <source>
        <dbReference type="Proteomes" id="UP000313395"/>
    </source>
</evidence>
<keyword evidence="14" id="KW-1185">Reference proteome</keyword>
<dbReference type="SFLD" id="SFLDS00005">
    <property type="entry name" value="Isoprenoid_Synthase_Type_I"/>
    <property type="match status" value="1"/>
</dbReference>
<dbReference type="GO" id="GO:0004337">
    <property type="term" value="F:(2E,6E)-farnesyl diphosphate synthase activity"/>
    <property type="evidence" value="ECO:0007669"/>
    <property type="project" value="UniProtKB-EC"/>
</dbReference>
<dbReference type="EC" id="2.5.1.10" evidence="3"/>
<dbReference type="EMBL" id="VENO01000002">
    <property type="protein sequence ID" value="TNV68903.1"/>
    <property type="molecule type" value="Genomic_DNA"/>
</dbReference>
<evidence type="ECO:0000313" key="13">
    <source>
        <dbReference type="EMBL" id="TNV68903.1"/>
    </source>
</evidence>
<comment type="cofactor">
    <cofactor evidence="1">
        <name>Mg(2+)</name>
        <dbReference type="ChEBI" id="CHEBI:18420"/>
    </cofactor>
</comment>
<evidence type="ECO:0000256" key="4">
    <source>
        <dbReference type="ARBA" id="ARBA00015100"/>
    </source>
</evidence>
<dbReference type="InterPro" id="IPR000092">
    <property type="entry name" value="Polyprenyl_synt"/>
</dbReference>
<keyword evidence="8" id="KW-0414">Isoprene biosynthesis</keyword>
<dbReference type="GO" id="GO:0046872">
    <property type="term" value="F:metal ion binding"/>
    <property type="evidence" value="ECO:0007669"/>
    <property type="project" value="UniProtKB-KW"/>
</dbReference>
<comment type="caution">
    <text evidence="13">The sequence shown here is derived from an EMBL/GenBank/DDBJ whole genome shotgun (WGS) entry which is preliminary data.</text>
</comment>
<dbReference type="InterPro" id="IPR053378">
    <property type="entry name" value="Prenyl_diphosphate_synthase"/>
</dbReference>
<dbReference type="GO" id="GO:0016114">
    <property type="term" value="P:terpenoid biosynthetic process"/>
    <property type="evidence" value="ECO:0007669"/>
    <property type="project" value="UniProtKB-ARBA"/>
</dbReference>
<keyword evidence="7" id="KW-0460">Magnesium</keyword>
<gene>
    <name evidence="13" type="ORF">FHK04_05100</name>
</gene>
<dbReference type="Proteomes" id="UP000313395">
    <property type="component" value="Unassembled WGS sequence"/>
</dbReference>